<keyword evidence="3" id="KW-1185">Reference proteome</keyword>
<dbReference type="Proteomes" id="UP000054383">
    <property type="component" value="Unassembled WGS sequence"/>
</dbReference>
<feature type="compositionally biased region" description="Basic and acidic residues" evidence="1">
    <location>
        <begin position="14"/>
        <end position="42"/>
    </location>
</feature>
<gene>
    <name evidence="2" type="ORF">PISL3812_07877</name>
</gene>
<evidence type="ECO:0000313" key="2">
    <source>
        <dbReference type="EMBL" id="CRG90831.1"/>
    </source>
</evidence>
<evidence type="ECO:0000256" key="1">
    <source>
        <dbReference type="SAM" id="MobiDB-lite"/>
    </source>
</evidence>
<feature type="region of interest" description="Disordered" evidence="1">
    <location>
        <begin position="170"/>
        <end position="198"/>
    </location>
</feature>
<feature type="compositionally biased region" description="Basic and acidic residues" evidence="1">
    <location>
        <begin position="82"/>
        <end position="92"/>
    </location>
</feature>
<accession>A0A0U1M700</accession>
<dbReference type="EMBL" id="CVMT01000008">
    <property type="protein sequence ID" value="CRG90831.1"/>
    <property type="molecule type" value="Genomic_DNA"/>
</dbReference>
<feature type="compositionally biased region" description="Basic residues" evidence="1">
    <location>
        <begin position="1"/>
        <end position="12"/>
    </location>
</feature>
<name>A0A0U1M700_TALIS</name>
<evidence type="ECO:0000313" key="3">
    <source>
        <dbReference type="Proteomes" id="UP000054383"/>
    </source>
</evidence>
<feature type="region of interest" description="Disordered" evidence="1">
    <location>
        <begin position="69"/>
        <end position="92"/>
    </location>
</feature>
<reference evidence="2 3" key="1">
    <citation type="submission" date="2015-04" db="EMBL/GenBank/DDBJ databases">
        <authorList>
            <person name="Syromyatnikov M.Y."/>
            <person name="Popov V.N."/>
        </authorList>
    </citation>
    <scope>NUCLEOTIDE SEQUENCE [LARGE SCALE GENOMIC DNA]</scope>
    <source>
        <strain evidence="2">WF-38-12</strain>
    </source>
</reference>
<feature type="region of interest" description="Disordered" evidence="1">
    <location>
        <begin position="1"/>
        <end position="42"/>
    </location>
</feature>
<dbReference type="OMA" id="EYYRRHE"/>
<proteinExistence type="predicted"/>
<sequence>MTIRDRFRKAFHRSSTDKDKNAKPKIEYYRRGECPRSKYRGPVDPEHKRKLYDWNFAAATEDRRRSFDLDLSPCTSLPDSPSHTHDSDPEPEMAHMHVLGGGSITVAHHEVAPSGSVDSASDSSTAVASSFGSSTLTLKESWDWPLAKRDALAPLKESIAWTAPLARRISAPEKSKSKSMAVHPEDLRRALHAVRPAH</sequence>
<dbReference type="OrthoDB" id="5408144at2759"/>
<protein>
    <submittedName>
        <fullName evidence="2">Uncharacterized protein</fullName>
    </submittedName>
</protein>
<dbReference type="AlphaFoldDB" id="A0A0U1M700"/>
<organism evidence="2 3">
    <name type="scientific">Talaromyces islandicus</name>
    <name type="common">Penicillium islandicum</name>
    <dbReference type="NCBI Taxonomy" id="28573"/>
    <lineage>
        <taxon>Eukaryota</taxon>
        <taxon>Fungi</taxon>
        <taxon>Dikarya</taxon>
        <taxon>Ascomycota</taxon>
        <taxon>Pezizomycotina</taxon>
        <taxon>Eurotiomycetes</taxon>
        <taxon>Eurotiomycetidae</taxon>
        <taxon>Eurotiales</taxon>
        <taxon>Trichocomaceae</taxon>
        <taxon>Talaromyces</taxon>
        <taxon>Talaromyces sect. Islandici</taxon>
    </lineage>
</organism>